<dbReference type="InterPro" id="IPR001878">
    <property type="entry name" value="Znf_CCHC"/>
</dbReference>
<accession>A0A183DV69</accession>
<dbReference type="PROSITE" id="PS50158">
    <property type="entry name" value="ZF_CCHC"/>
    <property type="match status" value="1"/>
</dbReference>
<evidence type="ECO:0000256" key="3">
    <source>
        <dbReference type="ARBA" id="ARBA00022833"/>
    </source>
</evidence>
<keyword evidence="1" id="KW-0479">Metal-binding</keyword>
<evidence type="ECO:0000256" key="6">
    <source>
        <dbReference type="PROSITE-ProRule" id="PRU00047"/>
    </source>
</evidence>
<evidence type="ECO:0000313" key="9">
    <source>
        <dbReference type="EMBL" id="VDN20754.1"/>
    </source>
</evidence>
<keyword evidence="3" id="KW-0862">Zinc</keyword>
<dbReference type="OrthoDB" id="5984709at2759"/>
<feature type="compositionally biased region" description="Basic residues" evidence="7">
    <location>
        <begin position="66"/>
        <end position="88"/>
    </location>
</feature>
<dbReference type="GO" id="GO:0008270">
    <property type="term" value="F:zinc ion binding"/>
    <property type="evidence" value="ECO:0007669"/>
    <property type="project" value="UniProtKB-KW"/>
</dbReference>
<sequence>MHAIRRSGQSASGACRKCGYPGHLSFQCYNFLTPKQVGNACADVSTTSSESDYETPLGANHDEKVKKKKKKRKHGKSKKHKKKRKRKHSGESSSDKADIKRKKKHSSKS</sequence>
<feature type="region of interest" description="Disordered" evidence="7">
    <location>
        <begin position="43"/>
        <end position="109"/>
    </location>
</feature>
<feature type="compositionally biased region" description="Basic residues" evidence="7">
    <location>
        <begin position="99"/>
        <end position="109"/>
    </location>
</feature>
<evidence type="ECO:0000259" key="8">
    <source>
        <dbReference type="PROSITE" id="PS50158"/>
    </source>
</evidence>
<protein>
    <recommendedName>
        <fullName evidence="5">Protein SREK1IP1</fullName>
    </recommendedName>
</protein>
<dbReference type="PANTHER" id="PTHR31437:SF1">
    <property type="entry name" value="PROTEIN SREK1IP1"/>
    <property type="match status" value="1"/>
</dbReference>
<dbReference type="EMBL" id="UYRT01079457">
    <property type="protein sequence ID" value="VDN20754.1"/>
    <property type="molecule type" value="Genomic_DNA"/>
</dbReference>
<dbReference type="AlphaFoldDB" id="A0A183DV69"/>
<evidence type="ECO:0000256" key="5">
    <source>
        <dbReference type="ARBA" id="ARBA00039180"/>
    </source>
</evidence>
<proteinExistence type="predicted"/>
<evidence type="ECO:0000313" key="11">
    <source>
        <dbReference type="WBParaSite" id="GPUH_0001262401-mRNA-1"/>
    </source>
</evidence>
<keyword evidence="2 6" id="KW-0863">Zinc-finger</keyword>
<dbReference type="WBParaSite" id="GPUH_0001262401-mRNA-1">
    <property type="protein sequence ID" value="GPUH_0001262401-mRNA-1"/>
    <property type="gene ID" value="GPUH_0001262401"/>
</dbReference>
<dbReference type="GO" id="GO:0003676">
    <property type="term" value="F:nucleic acid binding"/>
    <property type="evidence" value="ECO:0007669"/>
    <property type="project" value="InterPro"/>
</dbReference>
<feature type="domain" description="CCHC-type" evidence="8">
    <location>
        <begin position="15"/>
        <end position="28"/>
    </location>
</feature>
<dbReference type="PANTHER" id="PTHR31437">
    <property type="entry name" value="SREK1IP1 FAMILY MEMBER"/>
    <property type="match status" value="1"/>
</dbReference>
<reference evidence="9 10" key="2">
    <citation type="submission" date="2018-11" db="EMBL/GenBank/DDBJ databases">
        <authorList>
            <consortium name="Pathogen Informatics"/>
        </authorList>
    </citation>
    <scope>NUCLEOTIDE SEQUENCE [LARGE SCALE GENOMIC DNA]</scope>
</reference>
<evidence type="ECO:0000256" key="2">
    <source>
        <dbReference type="ARBA" id="ARBA00022771"/>
    </source>
</evidence>
<evidence type="ECO:0000313" key="10">
    <source>
        <dbReference type="Proteomes" id="UP000271098"/>
    </source>
</evidence>
<keyword evidence="10" id="KW-1185">Reference proteome</keyword>
<evidence type="ECO:0000256" key="4">
    <source>
        <dbReference type="ARBA" id="ARBA00037746"/>
    </source>
</evidence>
<comment type="function">
    <text evidence="4">Possible splicing regulator involved in the control of cellular survival.</text>
</comment>
<dbReference type="Proteomes" id="UP000271098">
    <property type="component" value="Unassembled WGS sequence"/>
</dbReference>
<gene>
    <name evidence="9" type="ORF">GPUH_LOCUS12610</name>
</gene>
<evidence type="ECO:0000256" key="7">
    <source>
        <dbReference type="SAM" id="MobiDB-lite"/>
    </source>
</evidence>
<organism evidence="11">
    <name type="scientific">Gongylonema pulchrum</name>
    <dbReference type="NCBI Taxonomy" id="637853"/>
    <lineage>
        <taxon>Eukaryota</taxon>
        <taxon>Metazoa</taxon>
        <taxon>Ecdysozoa</taxon>
        <taxon>Nematoda</taxon>
        <taxon>Chromadorea</taxon>
        <taxon>Rhabditida</taxon>
        <taxon>Spirurina</taxon>
        <taxon>Spiruromorpha</taxon>
        <taxon>Spiruroidea</taxon>
        <taxon>Gongylonematidae</taxon>
        <taxon>Gongylonema</taxon>
    </lineage>
</organism>
<name>A0A183DV69_9BILA</name>
<evidence type="ECO:0000256" key="1">
    <source>
        <dbReference type="ARBA" id="ARBA00022723"/>
    </source>
</evidence>
<reference evidence="11" key="1">
    <citation type="submission" date="2016-06" db="UniProtKB">
        <authorList>
            <consortium name="WormBaseParasite"/>
        </authorList>
    </citation>
    <scope>IDENTIFICATION</scope>
</reference>
<feature type="compositionally biased region" description="Basic and acidic residues" evidence="7">
    <location>
        <begin position="89"/>
        <end position="98"/>
    </location>
</feature>